<dbReference type="SUPFAM" id="SSF81901">
    <property type="entry name" value="HCP-like"/>
    <property type="match status" value="1"/>
</dbReference>
<evidence type="ECO:0000256" key="2">
    <source>
        <dbReference type="ARBA" id="ARBA00022803"/>
    </source>
</evidence>
<dbReference type="PROSITE" id="PS50005">
    <property type="entry name" value="TPR"/>
    <property type="match status" value="1"/>
</dbReference>
<dbReference type="InterPro" id="IPR019734">
    <property type="entry name" value="TPR_rpt"/>
</dbReference>
<dbReference type="EMBL" id="JAHIBW010000010">
    <property type="protein sequence ID" value="KAG7307291.1"/>
    <property type="molecule type" value="Genomic_DNA"/>
</dbReference>
<proteinExistence type="predicted"/>
<dbReference type="InterPro" id="IPR011990">
    <property type="entry name" value="TPR-like_helical_dom_sf"/>
</dbReference>
<dbReference type="PANTHER" id="PTHR15704">
    <property type="entry name" value="SUPERKILLER 3 PROTEIN-RELATED"/>
    <property type="match status" value="1"/>
</dbReference>
<comment type="caution">
    <text evidence="4">The sequence shown here is derived from an EMBL/GenBank/DDBJ whole genome shotgun (WGS) entry which is preliminary data.</text>
</comment>
<keyword evidence="5" id="KW-1185">Reference proteome</keyword>
<reference evidence="4 5" key="1">
    <citation type="submission" date="2021-06" db="EMBL/GenBank/DDBJ databases">
        <title>A haploid diamondback moth (Plutella xylostella L.) genome assembly resolves 31 chromosomes and identifies a diamide resistance mutation.</title>
        <authorList>
            <person name="Ward C.M."/>
            <person name="Perry K.D."/>
            <person name="Baker G."/>
            <person name="Powis K."/>
            <person name="Heckel D.G."/>
            <person name="Baxter S.W."/>
        </authorList>
    </citation>
    <scope>NUCLEOTIDE SEQUENCE [LARGE SCALE GENOMIC DNA]</scope>
    <source>
        <strain evidence="4 5">LV</strain>
        <tissue evidence="4">Single pupa</tissue>
    </source>
</reference>
<dbReference type="SMART" id="SM00028">
    <property type="entry name" value="TPR"/>
    <property type="match status" value="12"/>
</dbReference>
<evidence type="ECO:0000313" key="5">
    <source>
        <dbReference type="Proteomes" id="UP000823941"/>
    </source>
</evidence>
<dbReference type="Gene3D" id="1.25.40.10">
    <property type="entry name" value="Tetratricopeptide repeat domain"/>
    <property type="match status" value="5"/>
</dbReference>
<gene>
    <name evidence="4" type="ORF">JYU34_007455</name>
</gene>
<evidence type="ECO:0008006" key="6">
    <source>
        <dbReference type="Google" id="ProtNLM"/>
    </source>
</evidence>
<accession>A0ABQ7QQH1</accession>
<keyword evidence="1" id="KW-0677">Repeat</keyword>
<dbReference type="SUPFAM" id="SSF48452">
    <property type="entry name" value="TPR-like"/>
    <property type="match status" value="3"/>
</dbReference>
<evidence type="ECO:0000313" key="4">
    <source>
        <dbReference type="EMBL" id="KAG7307291.1"/>
    </source>
</evidence>
<dbReference type="InterPro" id="IPR039226">
    <property type="entry name" value="Ski3/TTC37"/>
</dbReference>
<feature type="repeat" description="TPR" evidence="3">
    <location>
        <begin position="556"/>
        <end position="589"/>
    </location>
</feature>
<dbReference type="Proteomes" id="UP000823941">
    <property type="component" value="Chromosome 10"/>
</dbReference>
<dbReference type="PANTHER" id="PTHR15704:SF7">
    <property type="entry name" value="SUPERKILLER COMPLEX PROTEIN 3"/>
    <property type="match status" value="1"/>
</dbReference>
<name>A0ABQ7QQH1_PLUXY</name>
<keyword evidence="2 3" id="KW-0802">TPR repeat</keyword>
<dbReference type="Pfam" id="PF13432">
    <property type="entry name" value="TPR_16"/>
    <property type="match status" value="1"/>
</dbReference>
<dbReference type="Pfam" id="PF13181">
    <property type="entry name" value="TPR_8"/>
    <property type="match status" value="2"/>
</dbReference>
<evidence type="ECO:0000256" key="1">
    <source>
        <dbReference type="ARBA" id="ARBA00022737"/>
    </source>
</evidence>
<organism evidence="4 5">
    <name type="scientific">Plutella xylostella</name>
    <name type="common">Diamondback moth</name>
    <name type="synonym">Plutella maculipennis</name>
    <dbReference type="NCBI Taxonomy" id="51655"/>
    <lineage>
        <taxon>Eukaryota</taxon>
        <taxon>Metazoa</taxon>
        <taxon>Ecdysozoa</taxon>
        <taxon>Arthropoda</taxon>
        <taxon>Hexapoda</taxon>
        <taxon>Insecta</taxon>
        <taxon>Pterygota</taxon>
        <taxon>Neoptera</taxon>
        <taxon>Endopterygota</taxon>
        <taxon>Lepidoptera</taxon>
        <taxon>Glossata</taxon>
        <taxon>Ditrysia</taxon>
        <taxon>Yponomeutoidea</taxon>
        <taxon>Plutellidae</taxon>
        <taxon>Plutella</taxon>
    </lineage>
</organism>
<evidence type="ECO:0000256" key="3">
    <source>
        <dbReference type="PROSITE-ProRule" id="PRU00339"/>
    </source>
</evidence>
<sequence length="1271" mass="145050">MADIKSMLKEARKLVDEKNFKEAQECCKNILRKDKQNYLALVLLGKSLQDAEQAPLAYQKAIACKPDQPLAWQGLANYYERQNGSTGTNKLLSTYAEILKLQIDTEKALEVVSKVGQLGSSMKENECLGILLDYVQNNTLESKVKGTAEFQIKEMLKHGVKCDQGQIPIVLNILNEMMTQNPNEIELLYVKVIFQRENFVEAAEEVINLHFFPNNPVVREWICNELCKKFVETESFEGLDIQKHVDIIIKGIETSKPASLLKSMICYEQSNYLDAYKLCVPLVNYVQPNIIEATFIIRCSIKLKNWPITQKLAMNFLTKVIDDKFSMQLKKYLFFSLAKQQKWEQALSAVKGLPFEGLDTGEQALFAECQIQLHKDASAAVDKLQGTTYYLPLQALQLLKQNKYSEVIKLLEEPHTDPICLFFLGKAHWELKQYELCHLNLLKSAKLNPEHSDTFLYLGHFYRYHIQDLEKAKKCYEKANNLNGYDSEIVKNLSEIYTDLGQRENDYGLLTKAVEKLDVNEGWIHFRIGLHHLSKRDWENAIIYFRNVIKQEQNNSTALECLADAYFSRGSYVSALRAYHRVIELNPTKALHCLTRIGYIHSLLTQYEDSIATFRKVLLMDASSILALKGIAETWMRIAKKKVAAKLFGAARDCAQQAVDYVSKALSQNKNYACLWKILGDTLMFMTKFPTKYAFVYFNSTFKNDNKDDSDKKGKLDIFPQAIACYSLIAKQKQQSTSYDLASTYLEYYKQSSKDVNGCVAFNLTIASIKKKPYLWRNWDLLGKICWNMKKYSLAQHCFIKALSLTRKWSVAKIWCNLGTLYVKLKHYKIANYCYWRGQSTLPSYPQSWIGQGLIAEQIREEEAMDLFRHACRLGYHQECALGYADWVCRTLKKSNTDTADFKYVIEGLHAIPYAMDLIEWYSCFEPESAFACTVQGILQERSGLLEAAYKSYEKAFRYAPDDKKNITLLNMGRILLRLHKYEEAILVYKAITEASLNSACGLALALFKKGLYEESYSAYDTALHWLSNNDADKADLLVAMAGIMYMFKGLDDAKTILFHSIQVAQQKPTANSLFSICALGLIHTDDSLSKLAVSELKKYEKDEKLSTDIGFLKSYLLLCEVGVERAIKCLSETLHDHPSNAMLWFFLAQYCLRDGYRARVASCSAQRALCAARAHNYTAESPKILATASIAEHLAGNKLKALTLAKQGLHMYPQTAEIWAALLFSMQSNIEFVEKKKWMIGAARHMRSQLEISAPLSKWAGVLEKKLTAA</sequence>
<protein>
    <recommendedName>
        <fullName evidence="6">Tetratricopeptide repeat protein 37</fullName>
    </recommendedName>
</protein>